<proteinExistence type="predicted"/>
<keyword evidence="3" id="KW-1185">Reference proteome</keyword>
<name>A0A182NTH2_9DIPT</name>
<dbReference type="EnsemblMetazoa" id="ADIR010963-RA">
    <property type="protein sequence ID" value="ADIR010963-PA"/>
    <property type="gene ID" value="ADIR010963"/>
</dbReference>
<reference evidence="2" key="2">
    <citation type="submission" date="2020-05" db="UniProtKB">
        <authorList>
            <consortium name="EnsemblMetazoa"/>
        </authorList>
    </citation>
    <scope>IDENTIFICATION</scope>
    <source>
        <strain evidence="2">WRAIR2</strain>
    </source>
</reference>
<organism evidence="2 3">
    <name type="scientific">Anopheles dirus</name>
    <dbReference type="NCBI Taxonomy" id="7168"/>
    <lineage>
        <taxon>Eukaryota</taxon>
        <taxon>Metazoa</taxon>
        <taxon>Ecdysozoa</taxon>
        <taxon>Arthropoda</taxon>
        <taxon>Hexapoda</taxon>
        <taxon>Insecta</taxon>
        <taxon>Pterygota</taxon>
        <taxon>Neoptera</taxon>
        <taxon>Endopterygota</taxon>
        <taxon>Diptera</taxon>
        <taxon>Nematocera</taxon>
        <taxon>Culicoidea</taxon>
        <taxon>Culicidae</taxon>
        <taxon>Anophelinae</taxon>
        <taxon>Anopheles</taxon>
    </lineage>
</organism>
<protein>
    <submittedName>
        <fullName evidence="2">Uncharacterized protein</fullName>
    </submittedName>
</protein>
<accession>A0A182NTH2</accession>
<dbReference type="AlphaFoldDB" id="A0A182NTH2"/>
<dbReference type="VEuPathDB" id="VectorBase:ADIR010963"/>
<keyword evidence="1" id="KW-0472">Membrane</keyword>
<feature type="transmembrane region" description="Helical" evidence="1">
    <location>
        <begin position="68"/>
        <end position="94"/>
    </location>
</feature>
<sequence>MTENSRIVKDSVAPVIVKGATANGHHHPALNGGHAGLGKDHGKKVAVPLLDADGQPATHEPPDGGTRAWLVMIGAFLCNGVLFGVINTYSVVYLSLQKQLQEIGDNEASSKADGVCSAIKASPVSEGSGSG</sequence>
<dbReference type="Proteomes" id="UP000075884">
    <property type="component" value="Unassembled WGS sequence"/>
</dbReference>
<keyword evidence="1" id="KW-1133">Transmembrane helix</keyword>
<evidence type="ECO:0000313" key="2">
    <source>
        <dbReference type="EnsemblMetazoa" id="ADIR010963-PA"/>
    </source>
</evidence>
<keyword evidence="1" id="KW-0812">Transmembrane</keyword>
<evidence type="ECO:0000256" key="1">
    <source>
        <dbReference type="SAM" id="Phobius"/>
    </source>
</evidence>
<evidence type="ECO:0000313" key="3">
    <source>
        <dbReference type="Proteomes" id="UP000075884"/>
    </source>
</evidence>
<reference evidence="3" key="1">
    <citation type="submission" date="2013-03" db="EMBL/GenBank/DDBJ databases">
        <title>The Genome Sequence of Anopheles dirus WRAIR2.</title>
        <authorList>
            <consortium name="The Broad Institute Genomics Platform"/>
            <person name="Neafsey D.E."/>
            <person name="Walton C."/>
            <person name="Walker B."/>
            <person name="Young S.K."/>
            <person name="Zeng Q."/>
            <person name="Gargeya S."/>
            <person name="Fitzgerald M."/>
            <person name="Haas B."/>
            <person name="Abouelleil A."/>
            <person name="Allen A.W."/>
            <person name="Alvarado L."/>
            <person name="Arachchi H.M."/>
            <person name="Berlin A.M."/>
            <person name="Chapman S.B."/>
            <person name="Gainer-Dewar J."/>
            <person name="Goldberg J."/>
            <person name="Griggs A."/>
            <person name="Gujja S."/>
            <person name="Hansen M."/>
            <person name="Howarth C."/>
            <person name="Imamovic A."/>
            <person name="Ireland A."/>
            <person name="Larimer J."/>
            <person name="McCowan C."/>
            <person name="Murphy C."/>
            <person name="Pearson M."/>
            <person name="Poon T.W."/>
            <person name="Priest M."/>
            <person name="Roberts A."/>
            <person name="Saif S."/>
            <person name="Shea T."/>
            <person name="Sisk P."/>
            <person name="Sykes S."/>
            <person name="Wortman J."/>
            <person name="Nusbaum C."/>
            <person name="Birren B."/>
        </authorList>
    </citation>
    <scope>NUCLEOTIDE SEQUENCE [LARGE SCALE GENOMIC DNA]</scope>
    <source>
        <strain evidence="3">WRAIR2</strain>
    </source>
</reference>